<dbReference type="Pfam" id="PF13609">
    <property type="entry name" value="Porin_4"/>
    <property type="match status" value="1"/>
</dbReference>
<name>A0A940S5E1_9PROT</name>
<dbReference type="InterPro" id="IPR033900">
    <property type="entry name" value="Gram_neg_porin_domain"/>
</dbReference>
<feature type="signal peptide" evidence="1">
    <location>
        <begin position="1"/>
        <end position="24"/>
    </location>
</feature>
<gene>
    <name evidence="3" type="ORF">J5Y10_16075</name>
</gene>
<sequence>MRKLLLGSTAVAAAALFAPGGASAQTLSSDAFGSTMAGPSASLRGLEVRIGGYYRAMYNYTRQENVNVPGAAVGSSDFSNEVEIHVLASGKAANGLRYGAALEIENDAWRNPANLTGNASAAGQKNTLDYDEAWAYLAGAWGQIRFGDEDGAIGQLQSGHITGFGVGGLDSGDQNQQVIGGNYRRNLVGVNDLGDNTKLIYLSPQFFGFDAGASFAFNTNEGPLSGCDAVSTTTVTQCDRLAVSPTFNNRRRNEIQAAVRWRGSFGPVGAAATVGYIGADAVRNASGPSADRLNMLWAGATATAYGFTVGGWYERGNFNGNFNTVQRDTAGARVDDRNGTAFLAGATYTIDAITVGGHFSTNWTAGSQSIATTGRRDRGWAVGGNYRLAPGLDLFAEYLKFDIKETGFQFNNVGPSGSTKVDIVLTGFRVAF</sequence>
<dbReference type="SUPFAM" id="SSF56935">
    <property type="entry name" value="Porins"/>
    <property type="match status" value="1"/>
</dbReference>
<feature type="domain" description="Porin" evidence="2">
    <location>
        <begin position="10"/>
        <end position="402"/>
    </location>
</feature>
<dbReference type="Gene3D" id="2.40.160.10">
    <property type="entry name" value="Porin"/>
    <property type="match status" value="1"/>
</dbReference>
<keyword evidence="1" id="KW-0732">Signal</keyword>
<evidence type="ECO:0000313" key="3">
    <source>
        <dbReference type="EMBL" id="MBP0494306.1"/>
    </source>
</evidence>
<comment type="caution">
    <text evidence="3">The sequence shown here is derived from an EMBL/GenBank/DDBJ whole genome shotgun (WGS) entry which is preliminary data.</text>
</comment>
<dbReference type="RefSeq" id="WP_209375047.1">
    <property type="nucleotide sequence ID" value="NZ_JAGIZA010000009.1"/>
</dbReference>
<evidence type="ECO:0000259" key="2">
    <source>
        <dbReference type="Pfam" id="PF13609"/>
    </source>
</evidence>
<evidence type="ECO:0000256" key="1">
    <source>
        <dbReference type="SAM" id="SignalP"/>
    </source>
</evidence>
<reference evidence="3" key="1">
    <citation type="submission" date="2021-03" db="EMBL/GenBank/DDBJ databases">
        <authorList>
            <person name="So Y."/>
        </authorList>
    </citation>
    <scope>NUCLEOTIDE SEQUENCE</scope>
    <source>
        <strain evidence="3">SG15</strain>
    </source>
</reference>
<proteinExistence type="predicted"/>
<dbReference type="AlphaFoldDB" id="A0A940S5E1"/>
<dbReference type="GO" id="GO:0016020">
    <property type="term" value="C:membrane"/>
    <property type="evidence" value="ECO:0007669"/>
    <property type="project" value="InterPro"/>
</dbReference>
<dbReference type="InterPro" id="IPR023614">
    <property type="entry name" value="Porin_dom_sf"/>
</dbReference>
<organism evidence="3 4">
    <name type="scientific">Roseomonas indoligenes</name>
    <dbReference type="NCBI Taxonomy" id="2820811"/>
    <lineage>
        <taxon>Bacteria</taxon>
        <taxon>Pseudomonadati</taxon>
        <taxon>Pseudomonadota</taxon>
        <taxon>Alphaproteobacteria</taxon>
        <taxon>Acetobacterales</taxon>
        <taxon>Roseomonadaceae</taxon>
        <taxon>Roseomonas</taxon>
    </lineage>
</organism>
<dbReference type="GO" id="GO:0015288">
    <property type="term" value="F:porin activity"/>
    <property type="evidence" value="ECO:0007669"/>
    <property type="project" value="InterPro"/>
</dbReference>
<keyword evidence="4" id="KW-1185">Reference proteome</keyword>
<protein>
    <submittedName>
        <fullName evidence="3">Porin</fullName>
    </submittedName>
</protein>
<feature type="chain" id="PRO_5037394316" evidence="1">
    <location>
        <begin position="25"/>
        <end position="432"/>
    </location>
</feature>
<evidence type="ECO:0000313" key="4">
    <source>
        <dbReference type="Proteomes" id="UP000677537"/>
    </source>
</evidence>
<dbReference type="EMBL" id="JAGIZA010000009">
    <property type="protein sequence ID" value="MBP0494306.1"/>
    <property type="molecule type" value="Genomic_DNA"/>
</dbReference>
<dbReference type="Proteomes" id="UP000677537">
    <property type="component" value="Unassembled WGS sequence"/>
</dbReference>
<accession>A0A940S5E1</accession>